<gene>
    <name evidence="2" type="ORF">ABS772_04705</name>
</gene>
<keyword evidence="1" id="KW-0732">Signal</keyword>
<organism evidence="2 3">
    <name type="scientific">Methylorubrum podarium</name>
    <dbReference type="NCBI Taxonomy" id="200476"/>
    <lineage>
        <taxon>Bacteria</taxon>
        <taxon>Pseudomonadati</taxon>
        <taxon>Pseudomonadota</taxon>
        <taxon>Alphaproteobacteria</taxon>
        <taxon>Hyphomicrobiales</taxon>
        <taxon>Methylobacteriaceae</taxon>
        <taxon>Methylorubrum</taxon>
    </lineage>
</organism>
<accession>A0ABV1QII3</accession>
<evidence type="ECO:0000313" key="2">
    <source>
        <dbReference type="EMBL" id="MER2249211.1"/>
    </source>
</evidence>
<keyword evidence="3" id="KW-1185">Reference proteome</keyword>
<feature type="chain" id="PRO_5045178115" evidence="1">
    <location>
        <begin position="25"/>
        <end position="151"/>
    </location>
</feature>
<dbReference type="Gene3D" id="3.10.450.50">
    <property type="match status" value="1"/>
</dbReference>
<name>A0ABV1QII3_9HYPH</name>
<sequence>MRRRAVLALALPLAFGLLAGPALAQSATDPVETVRAFYAADDINAVRFYVKRLRTLYERDQREAKGEVGRLGFAFHVNGQDTEPGFAKSLTLAPLSSEGDRAEVRATFRNGGLQELRYSLVREAGAWKIANVRSLKGETWDLIAILSEPLQ</sequence>
<evidence type="ECO:0000313" key="3">
    <source>
        <dbReference type="Proteomes" id="UP001480955"/>
    </source>
</evidence>
<dbReference type="Proteomes" id="UP001480955">
    <property type="component" value="Unassembled WGS sequence"/>
</dbReference>
<reference evidence="2 3" key="1">
    <citation type="submission" date="2024-06" db="EMBL/GenBank/DDBJ databases">
        <authorList>
            <person name="Campbell A.G."/>
        </authorList>
    </citation>
    <scope>NUCLEOTIDE SEQUENCE [LARGE SCALE GENOMIC DNA]</scope>
    <source>
        <strain evidence="2 3">EM12</strain>
    </source>
</reference>
<comment type="caution">
    <text evidence="2">The sequence shown here is derived from an EMBL/GenBank/DDBJ whole genome shotgun (WGS) entry which is preliminary data.</text>
</comment>
<dbReference type="RefSeq" id="WP_350392529.1">
    <property type="nucleotide sequence ID" value="NZ_JBELQE010000030.1"/>
</dbReference>
<feature type="signal peptide" evidence="1">
    <location>
        <begin position="1"/>
        <end position="24"/>
    </location>
</feature>
<proteinExistence type="predicted"/>
<evidence type="ECO:0000256" key="1">
    <source>
        <dbReference type="SAM" id="SignalP"/>
    </source>
</evidence>
<protein>
    <submittedName>
        <fullName evidence="2">DUF3828 domain-containing protein</fullName>
    </submittedName>
</protein>
<dbReference type="EMBL" id="JBELQE010000030">
    <property type="protein sequence ID" value="MER2249211.1"/>
    <property type="molecule type" value="Genomic_DNA"/>
</dbReference>